<dbReference type="InterPro" id="IPR050321">
    <property type="entry name" value="Glycosyltr_2/OpgH_subfam"/>
</dbReference>
<keyword evidence="9" id="KW-1185">Reference proteome</keyword>
<comment type="subcellular location">
    <subcellularLocation>
        <location evidence="1">Membrane</location>
        <topology evidence="1">Multi-pass membrane protein</topology>
    </subcellularLocation>
</comment>
<protein>
    <submittedName>
        <fullName evidence="8">Nucleotide-diphospho-sugar transferase</fullName>
    </submittedName>
</protein>
<keyword evidence="5 7" id="KW-1133">Transmembrane helix</keyword>
<dbReference type="EMBL" id="MSFO01000005">
    <property type="protein sequence ID" value="PLB47738.1"/>
    <property type="molecule type" value="Genomic_DNA"/>
</dbReference>
<evidence type="ECO:0000313" key="8">
    <source>
        <dbReference type="EMBL" id="PLB47738.1"/>
    </source>
</evidence>
<keyword evidence="4 7" id="KW-0812">Transmembrane</keyword>
<keyword evidence="3 8" id="KW-0808">Transferase</keyword>
<evidence type="ECO:0000256" key="3">
    <source>
        <dbReference type="ARBA" id="ARBA00022679"/>
    </source>
</evidence>
<dbReference type="GeneID" id="36558599"/>
<dbReference type="OrthoDB" id="72851at2759"/>
<dbReference type="STRING" id="1392250.A0A2I2G4E3"/>
<name>A0A2I2G4E3_9EURO</name>
<accession>A0A2I2G4E3</accession>
<dbReference type="Proteomes" id="UP000234275">
    <property type="component" value="Unassembled WGS sequence"/>
</dbReference>
<feature type="transmembrane region" description="Helical" evidence="7">
    <location>
        <begin position="287"/>
        <end position="309"/>
    </location>
</feature>
<evidence type="ECO:0000256" key="1">
    <source>
        <dbReference type="ARBA" id="ARBA00004141"/>
    </source>
</evidence>
<dbReference type="PANTHER" id="PTHR43867:SF7">
    <property type="entry name" value="CELLULOSE SYNTHASE (EUROFUNG)"/>
    <property type="match status" value="1"/>
</dbReference>
<evidence type="ECO:0000256" key="6">
    <source>
        <dbReference type="ARBA" id="ARBA00023136"/>
    </source>
</evidence>
<gene>
    <name evidence="8" type="ORF">P170DRAFT_447651</name>
</gene>
<organism evidence="8 9">
    <name type="scientific">Aspergillus steynii IBT 23096</name>
    <dbReference type="NCBI Taxonomy" id="1392250"/>
    <lineage>
        <taxon>Eukaryota</taxon>
        <taxon>Fungi</taxon>
        <taxon>Dikarya</taxon>
        <taxon>Ascomycota</taxon>
        <taxon>Pezizomycotina</taxon>
        <taxon>Eurotiomycetes</taxon>
        <taxon>Eurotiomycetidae</taxon>
        <taxon>Eurotiales</taxon>
        <taxon>Aspergillaceae</taxon>
        <taxon>Aspergillus</taxon>
        <taxon>Aspergillus subgen. Circumdati</taxon>
    </lineage>
</organism>
<proteinExistence type="predicted"/>
<reference evidence="8 9" key="1">
    <citation type="submission" date="2016-12" db="EMBL/GenBank/DDBJ databases">
        <title>The genomes of Aspergillus section Nigri reveals drivers in fungal speciation.</title>
        <authorList>
            <consortium name="DOE Joint Genome Institute"/>
            <person name="Vesth T.C."/>
            <person name="Nybo J."/>
            <person name="Theobald S."/>
            <person name="Brandl J."/>
            <person name="Frisvad J.C."/>
            <person name="Nielsen K.F."/>
            <person name="Lyhne E.K."/>
            <person name="Kogle M.E."/>
            <person name="Kuo A."/>
            <person name="Riley R."/>
            <person name="Clum A."/>
            <person name="Nolan M."/>
            <person name="Lipzen A."/>
            <person name="Salamov A."/>
            <person name="Henrissat B."/>
            <person name="Wiebenga A."/>
            <person name="De Vries R.P."/>
            <person name="Grigoriev I.V."/>
            <person name="Mortensen U.H."/>
            <person name="Andersen M.R."/>
            <person name="Baker S.E."/>
        </authorList>
    </citation>
    <scope>NUCLEOTIDE SEQUENCE [LARGE SCALE GENOMIC DNA]</scope>
    <source>
        <strain evidence="8 9">IBT 23096</strain>
    </source>
</reference>
<dbReference type="VEuPathDB" id="FungiDB:P170DRAFT_447651"/>
<feature type="transmembrane region" description="Helical" evidence="7">
    <location>
        <begin position="512"/>
        <end position="536"/>
    </location>
</feature>
<feature type="transmembrane region" description="Helical" evidence="7">
    <location>
        <begin position="452"/>
        <end position="474"/>
    </location>
</feature>
<feature type="transmembrane region" description="Helical" evidence="7">
    <location>
        <begin position="321"/>
        <end position="339"/>
    </location>
</feature>
<feature type="transmembrane region" description="Helical" evidence="7">
    <location>
        <begin position="413"/>
        <end position="432"/>
    </location>
</feature>
<sequence length="537" mass="59676">MQLPRNPGNTTKRLHLTADSGLPSVDVILPCCGEPLDIILDTIRAACVLDYPQSAFRVLVLDDGNSTELQHAVEELRQTWPNLRYYSRGIKPSRKVFAKAGNLNHAIFNIQGKMKQPPDFIAGFDADFLPAPNFLRATLPHILEDPSVGLVGPMQDYYNLPRGDPLSQSMGVFRETILPELNEQGSSIASGSGFLMRRQLALDVGGFPTLNEAEDITLSLILPSIGKRVLALEETLQLGQVPPSLEGHIRQRRRWITSMTHMIATPWAAHRESAPYASRSSMVALGLTYLLSPVNHVVGCVTISLALISQRPLVPSGMLRLQLALSLANFALVWLYEWIKAAAVGFRQSVFALQATGLWMCADRLYTLVRFHFFGSQAGRALVTGSAQNSWNDPNKVSTRVVQLKRDLWDAGVFYNVLFVLGTLAGLIYSIMGSIESTSGWHIHAMTTLLCPPVILMCYISLSCHIIPVLCVIWRPHYPSREEVMDTHPSDARAVFPSKSVRKYNVRQRMPPLGYCGHLLLIPVYVTLMAMFCLLYL</sequence>
<dbReference type="PANTHER" id="PTHR43867">
    <property type="entry name" value="CELLULOSE SYNTHASE CATALYTIC SUBUNIT A [UDP-FORMING]"/>
    <property type="match status" value="1"/>
</dbReference>
<dbReference type="Pfam" id="PF13641">
    <property type="entry name" value="Glyco_tranf_2_3"/>
    <property type="match status" value="1"/>
</dbReference>
<evidence type="ECO:0000256" key="4">
    <source>
        <dbReference type="ARBA" id="ARBA00022692"/>
    </source>
</evidence>
<dbReference type="GO" id="GO:0016020">
    <property type="term" value="C:membrane"/>
    <property type="evidence" value="ECO:0007669"/>
    <property type="project" value="UniProtKB-SubCell"/>
</dbReference>
<evidence type="ECO:0000256" key="5">
    <source>
        <dbReference type="ARBA" id="ARBA00022989"/>
    </source>
</evidence>
<evidence type="ECO:0000256" key="7">
    <source>
        <dbReference type="SAM" id="Phobius"/>
    </source>
</evidence>
<dbReference type="RefSeq" id="XP_024703040.1">
    <property type="nucleotide sequence ID" value="XM_024850900.1"/>
</dbReference>
<keyword evidence="6 7" id="KW-0472">Membrane</keyword>
<dbReference type="GO" id="GO:0016757">
    <property type="term" value="F:glycosyltransferase activity"/>
    <property type="evidence" value="ECO:0007669"/>
    <property type="project" value="UniProtKB-KW"/>
</dbReference>
<dbReference type="CDD" id="cd06421">
    <property type="entry name" value="CESA_CelA_like"/>
    <property type="match status" value="1"/>
</dbReference>
<keyword evidence="2" id="KW-0328">Glycosyltransferase</keyword>
<dbReference type="AlphaFoldDB" id="A0A2I2G4E3"/>
<evidence type="ECO:0000313" key="9">
    <source>
        <dbReference type="Proteomes" id="UP000234275"/>
    </source>
</evidence>
<dbReference type="SUPFAM" id="SSF53448">
    <property type="entry name" value="Nucleotide-diphospho-sugar transferases"/>
    <property type="match status" value="1"/>
</dbReference>
<dbReference type="InterPro" id="IPR029044">
    <property type="entry name" value="Nucleotide-diphossugar_trans"/>
</dbReference>
<evidence type="ECO:0000256" key="2">
    <source>
        <dbReference type="ARBA" id="ARBA00022676"/>
    </source>
</evidence>
<dbReference type="Gene3D" id="3.90.550.10">
    <property type="entry name" value="Spore Coat Polysaccharide Biosynthesis Protein SpsA, Chain A"/>
    <property type="match status" value="1"/>
</dbReference>
<comment type="caution">
    <text evidence="8">The sequence shown here is derived from an EMBL/GenBank/DDBJ whole genome shotgun (WGS) entry which is preliminary data.</text>
</comment>